<proteinExistence type="predicted"/>
<dbReference type="Proteomes" id="UP000886523">
    <property type="component" value="Unassembled WGS sequence"/>
</dbReference>
<accession>A0A9P6ACR1</accession>
<feature type="region of interest" description="Disordered" evidence="1">
    <location>
        <begin position="1"/>
        <end position="23"/>
    </location>
</feature>
<sequence>MSSDPTRTISKPQTPLFSLNRCNPPSRHRAFMPTSYDGPVPGDSPNRLAISPHPLSFEPGEPSDLVEPVGFTGCRSLDQGPITWPRATRAEPDVHGTSRRSPITLQPVLPPVWPTDVALMGTFVEHSRRSEFADALEELEPSGAPVWAVEFLESYFSHDRVKFSEKIRSLATIPGDRRSFDTLRKNVKDMTRWYDAISRLYIPTRAELCASGINPYWGMRHVRHEVGSPRWLYALRQMVFNTVEPGFSGQMEWNKVHVHLANLLRLPKAWGGRHSVLSLMRVGDDRVLTPPSWCTTVP</sequence>
<name>A0A9P6ACR1_9AGAM</name>
<dbReference type="EMBL" id="MU129413">
    <property type="protein sequence ID" value="KAF9503207.1"/>
    <property type="molecule type" value="Genomic_DNA"/>
</dbReference>
<evidence type="ECO:0000313" key="2">
    <source>
        <dbReference type="EMBL" id="KAF9503207.1"/>
    </source>
</evidence>
<evidence type="ECO:0000256" key="1">
    <source>
        <dbReference type="SAM" id="MobiDB-lite"/>
    </source>
</evidence>
<evidence type="ECO:0000313" key="3">
    <source>
        <dbReference type="Proteomes" id="UP000886523"/>
    </source>
</evidence>
<keyword evidence="3" id="KW-1185">Reference proteome</keyword>
<feature type="region of interest" description="Disordered" evidence="1">
    <location>
        <begin position="80"/>
        <end position="101"/>
    </location>
</feature>
<protein>
    <submittedName>
        <fullName evidence="2">Uncharacterized protein</fullName>
    </submittedName>
</protein>
<comment type="caution">
    <text evidence="2">The sequence shown here is derived from an EMBL/GenBank/DDBJ whole genome shotgun (WGS) entry which is preliminary data.</text>
</comment>
<organism evidence="2 3">
    <name type="scientific">Hydnum rufescens UP504</name>
    <dbReference type="NCBI Taxonomy" id="1448309"/>
    <lineage>
        <taxon>Eukaryota</taxon>
        <taxon>Fungi</taxon>
        <taxon>Dikarya</taxon>
        <taxon>Basidiomycota</taxon>
        <taxon>Agaricomycotina</taxon>
        <taxon>Agaricomycetes</taxon>
        <taxon>Cantharellales</taxon>
        <taxon>Hydnaceae</taxon>
        <taxon>Hydnum</taxon>
    </lineage>
</organism>
<dbReference type="AlphaFoldDB" id="A0A9P6ACR1"/>
<gene>
    <name evidence="2" type="ORF">BS47DRAFT_1402628</name>
</gene>
<reference evidence="2" key="1">
    <citation type="journal article" date="2020" name="Nat. Commun.">
        <title>Large-scale genome sequencing of mycorrhizal fungi provides insights into the early evolution of symbiotic traits.</title>
        <authorList>
            <person name="Miyauchi S."/>
            <person name="Kiss E."/>
            <person name="Kuo A."/>
            <person name="Drula E."/>
            <person name="Kohler A."/>
            <person name="Sanchez-Garcia M."/>
            <person name="Morin E."/>
            <person name="Andreopoulos B."/>
            <person name="Barry K.W."/>
            <person name="Bonito G."/>
            <person name="Buee M."/>
            <person name="Carver A."/>
            <person name="Chen C."/>
            <person name="Cichocki N."/>
            <person name="Clum A."/>
            <person name="Culley D."/>
            <person name="Crous P.W."/>
            <person name="Fauchery L."/>
            <person name="Girlanda M."/>
            <person name="Hayes R.D."/>
            <person name="Keri Z."/>
            <person name="LaButti K."/>
            <person name="Lipzen A."/>
            <person name="Lombard V."/>
            <person name="Magnuson J."/>
            <person name="Maillard F."/>
            <person name="Murat C."/>
            <person name="Nolan M."/>
            <person name="Ohm R.A."/>
            <person name="Pangilinan J."/>
            <person name="Pereira M.F."/>
            <person name="Perotto S."/>
            <person name="Peter M."/>
            <person name="Pfister S."/>
            <person name="Riley R."/>
            <person name="Sitrit Y."/>
            <person name="Stielow J.B."/>
            <person name="Szollosi G."/>
            <person name="Zifcakova L."/>
            <person name="Stursova M."/>
            <person name="Spatafora J.W."/>
            <person name="Tedersoo L."/>
            <person name="Vaario L.M."/>
            <person name="Yamada A."/>
            <person name="Yan M."/>
            <person name="Wang P."/>
            <person name="Xu J."/>
            <person name="Bruns T."/>
            <person name="Baldrian P."/>
            <person name="Vilgalys R."/>
            <person name="Dunand C."/>
            <person name="Henrissat B."/>
            <person name="Grigoriev I.V."/>
            <person name="Hibbett D."/>
            <person name="Nagy L.G."/>
            <person name="Martin F.M."/>
        </authorList>
    </citation>
    <scope>NUCLEOTIDE SEQUENCE</scope>
    <source>
        <strain evidence="2">UP504</strain>
    </source>
</reference>